<gene>
    <name evidence="2" type="ORF">CLCY_10c00300</name>
</gene>
<dbReference type="Proteomes" id="UP000036756">
    <property type="component" value="Unassembled WGS sequence"/>
</dbReference>
<dbReference type="InterPro" id="IPR052742">
    <property type="entry name" value="Mito_N-acetyltransferase"/>
</dbReference>
<dbReference type="PATRIC" id="fig|1121307.3.peg.33"/>
<evidence type="ECO:0000313" key="3">
    <source>
        <dbReference type="Proteomes" id="UP000036756"/>
    </source>
</evidence>
<evidence type="ECO:0000259" key="1">
    <source>
        <dbReference type="PROSITE" id="PS51186"/>
    </source>
</evidence>
<dbReference type="RefSeq" id="WP_048569903.1">
    <property type="nucleotide sequence ID" value="NZ_LFVU01000007.1"/>
</dbReference>
<keyword evidence="3" id="KW-1185">Reference proteome</keyword>
<dbReference type="PANTHER" id="PTHR43138">
    <property type="entry name" value="ACETYLTRANSFERASE, GNAT FAMILY"/>
    <property type="match status" value="1"/>
</dbReference>
<dbReference type="PANTHER" id="PTHR43138:SF1">
    <property type="entry name" value="N-ACETYLTRANSFERASE ACA1"/>
    <property type="match status" value="1"/>
</dbReference>
<dbReference type="GO" id="GO:0016747">
    <property type="term" value="F:acyltransferase activity, transferring groups other than amino-acyl groups"/>
    <property type="evidence" value="ECO:0007669"/>
    <property type="project" value="InterPro"/>
</dbReference>
<dbReference type="AlphaFoldDB" id="A0A0J8D8W1"/>
<dbReference type="SUPFAM" id="SSF55729">
    <property type="entry name" value="Acyl-CoA N-acyltransferases (Nat)"/>
    <property type="match status" value="1"/>
</dbReference>
<dbReference type="InterPro" id="IPR016181">
    <property type="entry name" value="Acyl_CoA_acyltransferase"/>
</dbReference>
<reference evidence="2 3" key="1">
    <citation type="submission" date="2015-06" db="EMBL/GenBank/DDBJ databases">
        <title>Draft genome sequence of the purine-degrading Clostridium cylindrosporum HC-1 (DSM 605).</title>
        <authorList>
            <person name="Poehlein A."/>
            <person name="Schiel-Bengelsdorf B."/>
            <person name="Bengelsdorf F."/>
            <person name="Daniel R."/>
            <person name="Duerre P."/>
        </authorList>
    </citation>
    <scope>NUCLEOTIDE SEQUENCE [LARGE SCALE GENOMIC DNA]</scope>
    <source>
        <strain evidence="2 3">DSM 605</strain>
    </source>
</reference>
<dbReference type="PROSITE" id="PS51186">
    <property type="entry name" value="GNAT"/>
    <property type="match status" value="1"/>
</dbReference>
<keyword evidence="2" id="KW-0808">Transferase</keyword>
<evidence type="ECO:0000313" key="2">
    <source>
        <dbReference type="EMBL" id="KMT22485.1"/>
    </source>
</evidence>
<organism evidence="2 3">
    <name type="scientific">Clostridium cylindrosporum DSM 605</name>
    <dbReference type="NCBI Taxonomy" id="1121307"/>
    <lineage>
        <taxon>Bacteria</taxon>
        <taxon>Bacillati</taxon>
        <taxon>Bacillota</taxon>
        <taxon>Clostridia</taxon>
        <taxon>Eubacteriales</taxon>
        <taxon>Clostridiaceae</taxon>
        <taxon>Clostridium</taxon>
    </lineage>
</organism>
<accession>A0A0J8D8W1</accession>
<dbReference type="Pfam" id="PF00583">
    <property type="entry name" value="Acetyltransf_1"/>
    <property type="match status" value="1"/>
</dbReference>
<proteinExistence type="predicted"/>
<dbReference type="Gene3D" id="3.40.630.30">
    <property type="match status" value="1"/>
</dbReference>
<dbReference type="EMBL" id="LFVU01000007">
    <property type="protein sequence ID" value="KMT22485.1"/>
    <property type="molecule type" value="Genomic_DNA"/>
</dbReference>
<dbReference type="CDD" id="cd04301">
    <property type="entry name" value="NAT_SF"/>
    <property type="match status" value="1"/>
</dbReference>
<feature type="domain" description="N-acetyltransferase" evidence="1">
    <location>
        <begin position="3"/>
        <end position="160"/>
    </location>
</feature>
<dbReference type="InterPro" id="IPR000182">
    <property type="entry name" value="GNAT_dom"/>
</dbReference>
<sequence length="161" mass="18062">MDIIIRKYEDRDIPSMVEIWNDVVEDANAFPQIDKLSEEEAREFFASQTFTGVAEGDGAILGLYILHPNNIGRCGHISNASYAVDGSYRGYHIGEKLVLHSMKIGREFGFSILQFNAVVSTNAGAIHLYEKIGFHRVGVIPKGYLLGNGEYEDIIIYYIEL</sequence>
<protein>
    <submittedName>
        <fullName evidence="2">Acetyltransferase</fullName>
    </submittedName>
</protein>
<dbReference type="STRING" id="1121307.CLCY_10c00300"/>
<name>A0A0J8D8W1_CLOCY</name>
<dbReference type="OrthoDB" id="9802340at2"/>
<comment type="caution">
    <text evidence="2">The sequence shown here is derived from an EMBL/GenBank/DDBJ whole genome shotgun (WGS) entry which is preliminary data.</text>
</comment>